<keyword evidence="4" id="KW-1185">Reference proteome</keyword>
<dbReference type="InterPro" id="IPR000408">
    <property type="entry name" value="Reg_chr_condens"/>
</dbReference>
<feature type="region of interest" description="Disordered" evidence="2">
    <location>
        <begin position="267"/>
        <end position="301"/>
    </location>
</feature>
<dbReference type="InterPro" id="IPR051553">
    <property type="entry name" value="Ran_GTPase-activating"/>
</dbReference>
<feature type="repeat" description="RCC1" evidence="1">
    <location>
        <begin position="558"/>
        <end position="604"/>
    </location>
</feature>
<proteinExistence type="predicted"/>
<dbReference type="Gene3D" id="2.130.10.30">
    <property type="entry name" value="Regulator of chromosome condensation 1/beta-lactamase-inhibitor protein II"/>
    <property type="match status" value="2"/>
</dbReference>
<dbReference type="PANTHER" id="PTHR45982:SF3">
    <property type="entry name" value="F-BOX PROTEIN POF9"/>
    <property type="match status" value="1"/>
</dbReference>
<sequence length="691" mass="75463">MPLIDLGDDILIDNVFPYLAIRDLLALSGSCRDLHALVTLPSVWHDLYYRNFGIQPTPFDKPQPQHETSLQSQSQWLTKWPEIFKFRSTAHLYTWGASSLGRLGLDLGRISSSEKSVPSGNNVGNRLGAFEPGIVKPNRVTTVDQLAIADVTAGGFSFTILTTHGEIVGIGDLQKFLPRPGGPGGRGGIVGGRGVFGNHGTGDRGDDQPLRFVGGPNHRIIPHHRPVDYDNNHGSESALNQRIPLMGGSVNELFTPFRVGGIVRNAQTHHNGDHDTDNTPPETNPIASQSSPMQLSLPLSSSTTSRLVKAESLSLPLTLSDRSSPKTLSTDTILQAGAEFQGGYTVNPTLQNPRFISISSGREHLIALDERNNIWMWDRSFTERGKLLKFDFGSIVTSQGTQLPKNNPRVIKIMAGWNFSAALFEGIGLVVWFDLGECLNEQSEGNGGYRCNYSVVGVPNLLSQSDGISLEVVDFMTGHCFLILLDQEGGLYKLVDVASLESVSRSQPRRLVEFDNQLKQLRGTSTKDHRKFVKLSGSYRTFAAFTDGDDVFLGHIDTAQPAVGSRNEGDLGDHSQPMILPELQQTNVISISVGDYHCLALQRGGSVLSWGVECKNCGCLGMGKAEDVLARYEGQLCDDGEKLCESVNAGLKLRRPRKVDFRKAGEDNEEYVLAIAAAGWQSCAIVSRERL</sequence>
<dbReference type="SUPFAM" id="SSF81383">
    <property type="entry name" value="F-box domain"/>
    <property type="match status" value="1"/>
</dbReference>
<dbReference type="Proteomes" id="UP000095009">
    <property type="component" value="Unassembled WGS sequence"/>
</dbReference>
<evidence type="ECO:0000256" key="1">
    <source>
        <dbReference type="PROSITE-ProRule" id="PRU00235"/>
    </source>
</evidence>
<dbReference type="GO" id="GO:0005737">
    <property type="term" value="C:cytoplasm"/>
    <property type="evidence" value="ECO:0007669"/>
    <property type="project" value="TreeGrafter"/>
</dbReference>
<organism evidence="3 4">
    <name type="scientific">Nadsonia fulvescens var. elongata DSM 6958</name>
    <dbReference type="NCBI Taxonomy" id="857566"/>
    <lineage>
        <taxon>Eukaryota</taxon>
        <taxon>Fungi</taxon>
        <taxon>Dikarya</taxon>
        <taxon>Ascomycota</taxon>
        <taxon>Saccharomycotina</taxon>
        <taxon>Dipodascomycetes</taxon>
        <taxon>Dipodascales</taxon>
        <taxon>Dipodascales incertae sedis</taxon>
        <taxon>Nadsonia</taxon>
    </lineage>
</organism>
<gene>
    <name evidence="3" type="ORF">NADFUDRAFT_83762</name>
</gene>
<evidence type="ECO:0000313" key="4">
    <source>
        <dbReference type="Proteomes" id="UP000095009"/>
    </source>
</evidence>
<evidence type="ECO:0000313" key="3">
    <source>
        <dbReference type="EMBL" id="ODQ64197.1"/>
    </source>
</evidence>
<dbReference type="PANTHER" id="PTHR45982">
    <property type="entry name" value="REGULATOR OF CHROMOSOME CONDENSATION"/>
    <property type="match status" value="1"/>
</dbReference>
<dbReference type="PROSITE" id="PS50012">
    <property type="entry name" value="RCC1_3"/>
    <property type="match status" value="2"/>
</dbReference>
<name>A0A1E3PH65_9ASCO</name>
<dbReference type="EMBL" id="KV454412">
    <property type="protein sequence ID" value="ODQ64197.1"/>
    <property type="molecule type" value="Genomic_DNA"/>
</dbReference>
<dbReference type="SUPFAM" id="SSF50985">
    <property type="entry name" value="RCC1/BLIP-II"/>
    <property type="match status" value="1"/>
</dbReference>
<evidence type="ECO:0000256" key="2">
    <source>
        <dbReference type="SAM" id="MobiDB-lite"/>
    </source>
</evidence>
<dbReference type="InterPro" id="IPR009091">
    <property type="entry name" value="RCC1/BLIP-II"/>
</dbReference>
<feature type="compositionally biased region" description="Polar residues" evidence="2">
    <location>
        <begin position="278"/>
        <end position="287"/>
    </location>
</feature>
<feature type="compositionally biased region" description="Low complexity" evidence="2">
    <location>
        <begin position="288"/>
        <end position="301"/>
    </location>
</feature>
<protein>
    <submittedName>
        <fullName evidence="3">RCC1/BLIP-II protein</fullName>
    </submittedName>
</protein>
<dbReference type="GO" id="GO:0005085">
    <property type="term" value="F:guanyl-nucleotide exchange factor activity"/>
    <property type="evidence" value="ECO:0007669"/>
    <property type="project" value="TreeGrafter"/>
</dbReference>
<accession>A0A1E3PH65</accession>
<dbReference type="InterPro" id="IPR036047">
    <property type="entry name" value="F-box-like_dom_sf"/>
</dbReference>
<feature type="repeat" description="RCC1" evidence="1">
    <location>
        <begin position="90"/>
        <end position="164"/>
    </location>
</feature>
<dbReference type="OrthoDB" id="61110at2759"/>
<dbReference type="STRING" id="857566.A0A1E3PH65"/>
<reference evidence="3 4" key="1">
    <citation type="journal article" date="2016" name="Proc. Natl. Acad. Sci. U.S.A.">
        <title>Comparative genomics of biotechnologically important yeasts.</title>
        <authorList>
            <person name="Riley R."/>
            <person name="Haridas S."/>
            <person name="Wolfe K.H."/>
            <person name="Lopes M.R."/>
            <person name="Hittinger C.T."/>
            <person name="Goeker M."/>
            <person name="Salamov A.A."/>
            <person name="Wisecaver J.H."/>
            <person name="Long T.M."/>
            <person name="Calvey C.H."/>
            <person name="Aerts A.L."/>
            <person name="Barry K.W."/>
            <person name="Choi C."/>
            <person name="Clum A."/>
            <person name="Coughlan A.Y."/>
            <person name="Deshpande S."/>
            <person name="Douglass A.P."/>
            <person name="Hanson S.J."/>
            <person name="Klenk H.-P."/>
            <person name="LaButti K.M."/>
            <person name="Lapidus A."/>
            <person name="Lindquist E.A."/>
            <person name="Lipzen A.M."/>
            <person name="Meier-Kolthoff J.P."/>
            <person name="Ohm R.A."/>
            <person name="Otillar R.P."/>
            <person name="Pangilinan J.L."/>
            <person name="Peng Y."/>
            <person name="Rokas A."/>
            <person name="Rosa C.A."/>
            <person name="Scheuner C."/>
            <person name="Sibirny A.A."/>
            <person name="Slot J.C."/>
            <person name="Stielow J.B."/>
            <person name="Sun H."/>
            <person name="Kurtzman C.P."/>
            <person name="Blackwell M."/>
            <person name="Grigoriev I.V."/>
            <person name="Jeffries T.W."/>
        </authorList>
    </citation>
    <scope>NUCLEOTIDE SEQUENCE [LARGE SCALE GENOMIC DNA]</scope>
    <source>
        <strain evidence="3 4">DSM 6958</strain>
    </source>
</reference>
<dbReference type="AlphaFoldDB" id="A0A1E3PH65"/>